<sequence length="77" mass="8785">MQHQGDDTLFEAIDLLPTGRSNSNNNSYGSNLLVGNNDLFDHLRALDHFYERSTLKRITNLLMLNSSYILNNHSSVF</sequence>
<dbReference type="AlphaFoldDB" id="A0A654LUJ8"/>
<name>A0A654LUJ8_9ARCH</name>
<gene>
    <name evidence="1" type="ORF">NMY3_00656</name>
</gene>
<dbReference type="KEGG" id="taa:NMY3_00656"/>
<accession>A0A654LUJ8</accession>
<dbReference type="Proteomes" id="UP000058925">
    <property type="component" value="Chromosome"/>
</dbReference>
<reference evidence="2" key="1">
    <citation type="submission" date="2015-10" db="EMBL/GenBank/DDBJ databases">
        <title>Niche specialization of a soil ammonia-oxidizing archaeon, Candidatus Nitrosocosmicus oleophilus.</title>
        <authorList>
            <person name="Jung M.-Y."/>
            <person name="Rhee S.-K."/>
        </authorList>
    </citation>
    <scope>NUCLEOTIDE SEQUENCE [LARGE SCALE GENOMIC DNA]</scope>
    <source>
        <strain evidence="2">MY3</strain>
    </source>
</reference>
<proteinExistence type="predicted"/>
<keyword evidence="2" id="KW-1185">Reference proteome</keyword>
<protein>
    <submittedName>
        <fullName evidence="1">Uncharacterized protein</fullName>
    </submittedName>
</protein>
<evidence type="ECO:0000313" key="2">
    <source>
        <dbReference type="Proteomes" id="UP000058925"/>
    </source>
</evidence>
<organism evidence="1 2">
    <name type="scientific">Candidatus Nitrosocosmicus oleophilus</name>
    <dbReference type="NCBI Taxonomy" id="1353260"/>
    <lineage>
        <taxon>Archaea</taxon>
        <taxon>Nitrososphaerota</taxon>
        <taxon>Nitrososphaeria</taxon>
        <taxon>Nitrososphaerales</taxon>
        <taxon>Nitrososphaeraceae</taxon>
        <taxon>Candidatus Nitrosocosmicus</taxon>
    </lineage>
</organism>
<evidence type="ECO:0000313" key="1">
    <source>
        <dbReference type="EMBL" id="ALI34865.1"/>
    </source>
</evidence>
<dbReference type="EMBL" id="CP012850">
    <property type="protein sequence ID" value="ALI34865.1"/>
    <property type="molecule type" value="Genomic_DNA"/>
</dbReference>